<proteinExistence type="predicted"/>
<dbReference type="SUPFAM" id="SSF47413">
    <property type="entry name" value="lambda repressor-like DNA-binding domains"/>
    <property type="match status" value="1"/>
</dbReference>
<dbReference type="EMBL" id="QXIS01000007">
    <property type="protein sequence ID" value="RIE06535.1"/>
    <property type="molecule type" value="Genomic_DNA"/>
</dbReference>
<comment type="caution">
    <text evidence="2">The sequence shown here is derived from an EMBL/GenBank/DDBJ whole genome shotgun (WGS) entry which is preliminary data.</text>
</comment>
<dbReference type="InterPro" id="IPR010982">
    <property type="entry name" value="Lambda_DNA-bd_dom_sf"/>
</dbReference>
<keyword evidence="3" id="KW-1185">Reference proteome</keyword>
<dbReference type="Pfam" id="PF01381">
    <property type="entry name" value="HTH_3"/>
    <property type="match status" value="1"/>
</dbReference>
<evidence type="ECO:0000259" key="1">
    <source>
        <dbReference type="PROSITE" id="PS50943"/>
    </source>
</evidence>
<dbReference type="RefSeq" id="WP_119088633.1">
    <property type="nucleotide sequence ID" value="NZ_QXIS01000007.1"/>
</dbReference>
<dbReference type="SMART" id="SM00530">
    <property type="entry name" value="HTH_XRE"/>
    <property type="match status" value="1"/>
</dbReference>
<name>A0A398CV81_9BACT</name>
<gene>
    <name evidence="2" type="ORF">SMC7_01585</name>
</gene>
<accession>A0A398CV81</accession>
<dbReference type="GO" id="GO:0003677">
    <property type="term" value="F:DNA binding"/>
    <property type="evidence" value="ECO:0007669"/>
    <property type="project" value="InterPro"/>
</dbReference>
<evidence type="ECO:0000313" key="3">
    <source>
        <dbReference type="Proteomes" id="UP000266328"/>
    </source>
</evidence>
<organism evidence="2 3">
    <name type="scientific">Candidatus Cryosericum terrychapinii</name>
    <dbReference type="NCBI Taxonomy" id="2290919"/>
    <lineage>
        <taxon>Bacteria</taxon>
        <taxon>Pseudomonadati</taxon>
        <taxon>Caldisericota/Cryosericota group</taxon>
        <taxon>Candidatus Cryosericota</taxon>
        <taxon>Candidatus Cryosericia</taxon>
        <taxon>Candidatus Cryosericales</taxon>
        <taxon>Candidatus Cryosericaceae</taxon>
        <taxon>Candidatus Cryosericum</taxon>
    </lineage>
</organism>
<sequence length="111" mass="12081">MGFKENVEVLLSRSHWSQRKLAAAAGISSGRISQILANPTSPTLVTMTKIAAAFGLEVADMVRDETLSAPGDELELALRHQGDLSSQDIQAVHAFIAYIRDARPTRNRHGK</sequence>
<evidence type="ECO:0000313" key="2">
    <source>
        <dbReference type="EMBL" id="RIE06535.1"/>
    </source>
</evidence>
<reference evidence="2 3" key="1">
    <citation type="submission" date="2018-09" db="EMBL/GenBank/DDBJ databases">
        <title>Discovery and Ecogenomic Context for Candidatus Cryosericales, a Global Caldiserica Order Active in Thawing Permafrost.</title>
        <authorList>
            <person name="Martinez M.A."/>
            <person name="Woodcroft B.J."/>
            <person name="Ignacio Espinoza J.C."/>
            <person name="Zayed A."/>
            <person name="Singleton C.M."/>
            <person name="Boyd J."/>
            <person name="Li Y.-F."/>
            <person name="Purvine S."/>
            <person name="Maughan H."/>
            <person name="Hodgkins S.B."/>
            <person name="Anderson D."/>
            <person name="Sederholm M."/>
            <person name="Temperton B."/>
            <person name="Saleska S.R."/>
            <person name="Tyson G.W."/>
            <person name="Rich V.I."/>
        </authorList>
    </citation>
    <scope>NUCLEOTIDE SEQUENCE [LARGE SCALE GENOMIC DNA]</scope>
    <source>
        <strain evidence="2 3">SMC7</strain>
    </source>
</reference>
<dbReference type="CDD" id="cd00093">
    <property type="entry name" value="HTH_XRE"/>
    <property type="match status" value="1"/>
</dbReference>
<dbReference type="OrthoDB" id="9808385at2"/>
<dbReference type="AlphaFoldDB" id="A0A398CV81"/>
<dbReference type="InterPro" id="IPR001387">
    <property type="entry name" value="Cro/C1-type_HTH"/>
</dbReference>
<dbReference type="Proteomes" id="UP000266328">
    <property type="component" value="Unassembled WGS sequence"/>
</dbReference>
<dbReference type="PROSITE" id="PS50943">
    <property type="entry name" value="HTH_CROC1"/>
    <property type="match status" value="1"/>
</dbReference>
<protein>
    <submittedName>
        <fullName evidence="2">XRE family transcriptional regulator</fullName>
    </submittedName>
</protein>
<dbReference type="Gene3D" id="1.10.260.40">
    <property type="entry name" value="lambda repressor-like DNA-binding domains"/>
    <property type="match status" value="1"/>
</dbReference>
<feature type="domain" description="HTH cro/C1-type" evidence="1">
    <location>
        <begin position="16"/>
        <end position="61"/>
    </location>
</feature>